<dbReference type="OrthoDB" id="338827at2"/>
<sequence>MIQKLRNLIGLAIVSALLASCGGSADQSPVFHSETNPELLSEWHMLSVKDKTLQLGERVTPYDLNTPLFSDYAHKLRTIWMPEGKAANYDANDAFDFPVGTVITKTFYYQVPVGSSAKDGSVLRNADNTSQLLNAGFELPSVRLVETRILVNRATGWVALPYVWNEEQTDAVLKRTGDIKNLKLVDEKNQKKLFSYVVPNTNQCAGCHATNSVTRKIQPIGLKARHLNKIYTYKDRAENQLVRWQASGFLHGVPESSRVPRNALWNDTNVALDQRARSYLDINCSHCHNRNGAASTSGLLLELDSPNGLSLGVCKLPIAAGTGTGDRKFGIVPGKPDESIFTYRIASTNPEEMMPELGRSVSHDEGVALIRQWIAEMRGACP</sequence>
<name>A0A6I4LXE4_9SPHN</name>
<reference evidence="2 3" key="1">
    <citation type="submission" date="2019-01" db="EMBL/GenBank/DDBJ databases">
        <title>Sphingorhabdus lacus sp.nov., isolated from an oligotrophic freshwater lake.</title>
        <authorList>
            <person name="Park M."/>
        </authorList>
    </citation>
    <scope>NUCLEOTIDE SEQUENCE [LARGE SCALE GENOMIC DNA]</scope>
    <source>
        <strain evidence="2 3">IMCC26285</strain>
    </source>
</reference>
<organism evidence="2 3">
    <name type="scientific">Sphingorhabdus profundilacus</name>
    <dbReference type="NCBI Taxonomy" id="2509718"/>
    <lineage>
        <taxon>Bacteria</taxon>
        <taxon>Pseudomonadati</taxon>
        <taxon>Pseudomonadota</taxon>
        <taxon>Alphaproteobacteria</taxon>
        <taxon>Sphingomonadales</taxon>
        <taxon>Sphingomonadaceae</taxon>
        <taxon>Sphingorhabdus</taxon>
    </lineage>
</organism>
<proteinExistence type="predicted"/>
<evidence type="ECO:0000313" key="3">
    <source>
        <dbReference type="Proteomes" id="UP000471147"/>
    </source>
</evidence>
<keyword evidence="3" id="KW-1185">Reference proteome</keyword>
<accession>A0A6I4LXE4</accession>
<protein>
    <recommendedName>
        <fullName evidence="4">Repeat protein (TIGR03806 family)</fullName>
    </recommendedName>
</protein>
<dbReference type="PROSITE" id="PS51257">
    <property type="entry name" value="PROKAR_LIPOPROTEIN"/>
    <property type="match status" value="1"/>
</dbReference>
<keyword evidence="1" id="KW-0732">Signal</keyword>
<evidence type="ECO:0008006" key="4">
    <source>
        <dbReference type="Google" id="ProtNLM"/>
    </source>
</evidence>
<gene>
    <name evidence="2" type="ORF">EUU23_03380</name>
</gene>
<dbReference type="AlphaFoldDB" id="A0A6I4LXE4"/>
<evidence type="ECO:0000313" key="2">
    <source>
        <dbReference type="EMBL" id="MVZ96746.1"/>
    </source>
</evidence>
<feature type="chain" id="PRO_5026024291" description="Repeat protein (TIGR03806 family)" evidence="1">
    <location>
        <begin position="26"/>
        <end position="382"/>
    </location>
</feature>
<comment type="caution">
    <text evidence="2">The sequence shown here is derived from an EMBL/GenBank/DDBJ whole genome shotgun (WGS) entry which is preliminary data.</text>
</comment>
<dbReference type="InterPro" id="IPR022269">
    <property type="entry name" value="SO_2930-like_C"/>
</dbReference>
<feature type="signal peptide" evidence="1">
    <location>
        <begin position="1"/>
        <end position="25"/>
    </location>
</feature>
<dbReference type="EMBL" id="SDWJ01000001">
    <property type="protein sequence ID" value="MVZ96746.1"/>
    <property type="molecule type" value="Genomic_DNA"/>
</dbReference>
<dbReference type="NCBIfam" id="TIGR03806">
    <property type="entry name" value="chp_HNE_0200"/>
    <property type="match status" value="1"/>
</dbReference>
<evidence type="ECO:0000256" key="1">
    <source>
        <dbReference type="SAM" id="SignalP"/>
    </source>
</evidence>
<dbReference type="Proteomes" id="UP000471147">
    <property type="component" value="Unassembled WGS sequence"/>
</dbReference>